<evidence type="ECO:0000256" key="1">
    <source>
        <dbReference type="ARBA" id="ARBA00022729"/>
    </source>
</evidence>
<evidence type="ECO:0000313" key="7">
    <source>
        <dbReference type="Proteomes" id="UP001652628"/>
    </source>
</evidence>
<dbReference type="GO" id="GO:0006508">
    <property type="term" value="P:proteolysis"/>
    <property type="evidence" value="ECO:0007669"/>
    <property type="project" value="UniProtKB-KW"/>
</dbReference>
<dbReference type="GO" id="GO:0035008">
    <property type="term" value="P:positive regulation of melanization defense response"/>
    <property type="evidence" value="ECO:0007669"/>
    <property type="project" value="UniProtKB-ARBA"/>
</dbReference>
<proteinExistence type="inferred from homology"/>
<dbReference type="InterPro" id="IPR043504">
    <property type="entry name" value="Peptidase_S1_PA_chymotrypsin"/>
</dbReference>
<dbReference type="PANTHER" id="PTHR24252:SF7">
    <property type="entry name" value="HYALIN"/>
    <property type="match status" value="1"/>
</dbReference>
<dbReference type="SMART" id="SM00020">
    <property type="entry name" value="Tryp_SPc"/>
    <property type="match status" value="1"/>
</dbReference>
<evidence type="ECO:0000256" key="3">
    <source>
        <dbReference type="ARBA" id="ARBA00024195"/>
    </source>
</evidence>
<dbReference type="PANTHER" id="PTHR24252">
    <property type="entry name" value="ACROSIN-RELATED"/>
    <property type="match status" value="1"/>
</dbReference>
<evidence type="ECO:0000259" key="5">
    <source>
        <dbReference type="PROSITE" id="PS50240"/>
    </source>
</evidence>
<keyword evidence="1" id="KW-0732">Signal</keyword>
<reference evidence="8" key="1">
    <citation type="submission" date="2025-08" db="UniProtKB">
        <authorList>
            <consortium name="RefSeq"/>
        </authorList>
    </citation>
    <scope>IDENTIFICATION</scope>
</reference>
<accession>A0AB39Z9U0</accession>
<keyword evidence="7" id="KW-1185">Reference proteome</keyword>
<keyword evidence="4" id="KW-0378">Hydrolase</keyword>
<feature type="domain" description="Peptidase S1" evidence="5">
    <location>
        <begin position="172"/>
        <end position="417"/>
    </location>
</feature>
<dbReference type="InterPro" id="IPR001314">
    <property type="entry name" value="Peptidase_S1A"/>
</dbReference>
<gene>
    <name evidence="8" type="primary">psh</name>
</gene>
<evidence type="ECO:0000256" key="4">
    <source>
        <dbReference type="RuleBase" id="RU363034"/>
    </source>
</evidence>
<dbReference type="PROSITE" id="PS00135">
    <property type="entry name" value="TRYPSIN_SER"/>
    <property type="match status" value="1"/>
</dbReference>
<dbReference type="GO" id="GO:0050832">
    <property type="term" value="P:defense response to fungus"/>
    <property type="evidence" value="ECO:0007669"/>
    <property type="project" value="UniProtKB-ARBA"/>
</dbReference>
<dbReference type="InterPro" id="IPR033116">
    <property type="entry name" value="TRYPSIN_SER"/>
</dbReference>
<organism evidence="7 8">
    <name type="scientific">Drosophila suzukii</name>
    <name type="common">Spotted-wing drosophila fruit fly</name>
    <dbReference type="NCBI Taxonomy" id="28584"/>
    <lineage>
        <taxon>Eukaryota</taxon>
        <taxon>Metazoa</taxon>
        <taxon>Ecdysozoa</taxon>
        <taxon>Arthropoda</taxon>
        <taxon>Hexapoda</taxon>
        <taxon>Insecta</taxon>
        <taxon>Pterygota</taxon>
        <taxon>Neoptera</taxon>
        <taxon>Endopterygota</taxon>
        <taxon>Diptera</taxon>
        <taxon>Brachycera</taxon>
        <taxon>Muscomorpha</taxon>
        <taxon>Ephydroidea</taxon>
        <taxon>Drosophilidae</taxon>
        <taxon>Drosophila</taxon>
        <taxon>Sophophora</taxon>
    </lineage>
</organism>
<dbReference type="CTD" id="32832"/>
<dbReference type="InterPro" id="IPR022700">
    <property type="entry name" value="CLIP"/>
</dbReference>
<dbReference type="GO" id="GO:0005576">
    <property type="term" value="C:extracellular region"/>
    <property type="evidence" value="ECO:0007669"/>
    <property type="project" value="UniProtKB-SubCell"/>
</dbReference>
<evidence type="ECO:0000256" key="2">
    <source>
        <dbReference type="ARBA" id="ARBA00023157"/>
    </source>
</evidence>
<dbReference type="GO" id="GO:0160032">
    <property type="term" value="P:Toll receptor ligand protein activation cascade"/>
    <property type="evidence" value="ECO:0007669"/>
    <property type="project" value="UniProtKB-ARBA"/>
</dbReference>
<protein>
    <submittedName>
        <fullName evidence="8">Serine protease persephone isoform X1</fullName>
    </submittedName>
</protein>
<dbReference type="SMART" id="SM00680">
    <property type="entry name" value="CLIP"/>
    <property type="match status" value="1"/>
</dbReference>
<dbReference type="Proteomes" id="UP001652628">
    <property type="component" value="Chromosome X"/>
</dbReference>
<sequence length="422" mass="45627">MHSNNIETYTYSLIKGCKKVVFQSIKMPLTLPLVIGTFLLISCSSVDADRKVGEACNVTDSMPGICRSSSDCEPLIDGYIKSGVLTLNDVPSCGLGAWGEIFCCPTTPCCGNSTIMRVPTRTTTRTPTVRTVQTIGRVDVPTGSSDRPAVAACKRIREQRAKKSSNELVIHIVGGYPVDPGVYPHMAAIGYITFGTDFRCGGSLIASRFVLTAAHCVNTEANTPAFVRLGAVNIENPDKNYQDIVVRSVKIHPQYVGNKYNDIAVLELERDVVETDNIRPACLHTEPTDPPLDAKLFVAGWGVLNVTTRARSKILLRAGLELVTLDQCNSSYAELPVAIRVLKQGVIGSLICAIDQKLIADACKGDSGGPLIHELNEMDGMYTIVGVISSGFGCATITPALYTRVSYYLDFIESIVWPDGRV</sequence>
<dbReference type="GeneID" id="108010426"/>
<dbReference type="GO" id="GO:0004252">
    <property type="term" value="F:serine-type endopeptidase activity"/>
    <property type="evidence" value="ECO:0007669"/>
    <property type="project" value="InterPro"/>
</dbReference>
<evidence type="ECO:0000259" key="6">
    <source>
        <dbReference type="PROSITE" id="PS51888"/>
    </source>
</evidence>
<dbReference type="PROSITE" id="PS50240">
    <property type="entry name" value="TRYPSIN_DOM"/>
    <property type="match status" value="1"/>
</dbReference>
<dbReference type="AlphaFoldDB" id="A0AB39Z9U0"/>
<dbReference type="PRINTS" id="PR00722">
    <property type="entry name" value="CHYMOTRYPSIN"/>
</dbReference>
<dbReference type="PROSITE" id="PS00134">
    <property type="entry name" value="TRYPSIN_HIS"/>
    <property type="match status" value="1"/>
</dbReference>
<dbReference type="InterPro" id="IPR009003">
    <property type="entry name" value="Peptidase_S1_PA"/>
</dbReference>
<dbReference type="RefSeq" id="XP_016930774.2">
    <property type="nucleotide sequence ID" value="XM_017075285.4"/>
</dbReference>
<dbReference type="PROSITE" id="PS51888">
    <property type="entry name" value="CLIP"/>
    <property type="match status" value="1"/>
</dbReference>
<keyword evidence="4" id="KW-0720">Serine protease</keyword>
<dbReference type="Gene3D" id="2.40.10.10">
    <property type="entry name" value="Trypsin-like serine proteases"/>
    <property type="match status" value="1"/>
</dbReference>
<dbReference type="InterPro" id="IPR018114">
    <property type="entry name" value="TRYPSIN_HIS"/>
</dbReference>
<keyword evidence="2" id="KW-1015">Disulfide bond</keyword>
<feature type="domain" description="Clip" evidence="6">
    <location>
        <begin position="55"/>
        <end position="104"/>
    </location>
</feature>
<name>A0AB39Z9U0_DROSZ</name>
<evidence type="ECO:0000313" key="8">
    <source>
        <dbReference type="RefSeq" id="XP_016930774.2"/>
    </source>
</evidence>
<dbReference type="InterPro" id="IPR001254">
    <property type="entry name" value="Trypsin_dom"/>
</dbReference>
<comment type="similarity">
    <text evidence="3">Belongs to the peptidase S1 family. CLIP subfamily.</text>
</comment>
<dbReference type="Pfam" id="PF00089">
    <property type="entry name" value="Trypsin"/>
    <property type="match status" value="1"/>
</dbReference>
<dbReference type="SUPFAM" id="SSF50494">
    <property type="entry name" value="Trypsin-like serine proteases"/>
    <property type="match status" value="1"/>
</dbReference>
<dbReference type="CDD" id="cd00190">
    <property type="entry name" value="Tryp_SPc"/>
    <property type="match status" value="1"/>
</dbReference>
<keyword evidence="4 8" id="KW-0645">Protease</keyword>